<evidence type="ECO:0000313" key="11">
    <source>
        <dbReference type="EMBL" id="PWN25659.1"/>
    </source>
</evidence>
<sequence length="445" mass="49932">MISAFFVFTQKGDVLISRLYRPDIKRSIAEIFRIQVISNPSVRSPIITLGSTSFFHVRHENLYLVAVTKNNANAALVFEFCYRLIGIGRSYFGKLDEESVKNNFVLIYELLDEILDFGYPQNSETDTLKMYITTEGVKSEQAVREDSAKITIQATGATSWRRADVKYRKNEAFVDVVENVNLLMSSKGTVLRADVDGQILMRAYLTGMPECKFGLNDKLVLDRKKQRNGESMGDCPGLGDESSAVGAVELDDCQFHQCVKLNKYDTDRSISFTPPDGAFELMRYRSTNNVNLPFKVHPIVEEVGKSKVEYTVHLKANFDAKLHGTDVVVRIPTPPNTTGVKCEVALGKAKWDSSSSQILWKMPRIQGMSDATLTAEATLTSTTTVRKAWSRPPIEMDFEVLMLTASGLLVRYLKVWEKSGYQSIKWVRYVSRAGGVTGSSYAIRI</sequence>
<dbReference type="CDD" id="cd09251">
    <property type="entry name" value="AP-2_Mu2_Cterm"/>
    <property type="match status" value="1"/>
</dbReference>
<dbReference type="SUPFAM" id="SSF49447">
    <property type="entry name" value="Second domain of Mu2 adaptin subunit (ap50) of ap2 adaptor"/>
    <property type="match status" value="1"/>
</dbReference>
<comment type="similarity">
    <text evidence="9">Belongs to the adaptor complexes medium subunit family.</text>
</comment>
<proteinExistence type="inferred from homology"/>
<dbReference type="PRINTS" id="PR00314">
    <property type="entry name" value="CLATHRINADPT"/>
</dbReference>
<dbReference type="GO" id="GO:0005886">
    <property type="term" value="C:plasma membrane"/>
    <property type="evidence" value="ECO:0007669"/>
    <property type="project" value="UniProtKB-SubCell"/>
</dbReference>
<dbReference type="InterPro" id="IPR043532">
    <property type="entry name" value="AP2_Mu_N"/>
</dbReference>
<dbReference type="PIRSF" id="PIRSF005992">
    <property type="entry name" value="Clathrin_mu"/>
    <property type="match status" value="1"/>
</dbReference>
<feature type="domain" description="MHD" evidence="10">
    <location>
        <begin position="169"/>
        <end position="444"/>
    </location>
</feature>
<dbReference type="SUPFAM" id="SSF64356">
    <property type="entry name" value="SNARE-like"/>
    <property type="match status" value="1"/>
</dbReference>
<dbReference type="PROSITE" id="PS00990">
    <property type="entry name" value="CLAT_ADAPTOR_M_1"/>
    <property type="match status" value="1"/>
</dbReference>
<dbReference type="GO" id="GO:0005905">
    <property type="term" value="C:clathrin-coated pit"/>
    <property type="evidence" value="ECO:0007669"/>
    <property type="project" value="UniProtKB-KW"/>
</dbReference>
<dbReference type="FunFam" id="3.30.450.60:FF:000002">
    <property type="entry name" value="AP-2 complex subunit mu, putative"/>
    <property type="match status" value="1"/>
</dbReference>
<dbReference type="InterPro" id="IPR018240">
    <property type="entry name" value="Clathrin_mu_CS"/>
</dbReference>
<gene>
    <name evidence="11" type="ORF">BDZ90DRAFT_255470</name>
</gene>
<evidence type="ECO:0000256" key="8">
    <source>
        <dbReference type="ARBA" id="ARBA00023176"/>
    </source>
</evidence>
<dbReference type="CDD" id="cd14836">
    <property type="entry name" value="AP2_Mu_N"/>
    <property type="match status" value="1"/>
</dbReference>
<dbReference type="InterPro" id="IPR001392">
    <property type="entry name" value="Clathrin_mu"/>
</dbReference>
<comment type="subcellular location">
    <subcellularLocation>
        <location evidence="1">Cell membrane</location>
    </subcellularLocation>
    <subcellularLocation>
        <location evidence="2">Membrane</location>
        <location evidence="2">Coated pit</location>
        <topology evidence="2">Peripheral membrane protein</topology>
        <orientation evidence="2">Cytoplasmic side</orientation>
    </subcellularLocation>
</comment>
<dbReference type="InterPro" id="IPR036168">
    <property type="entry name" value="AP2_Mu_C_sf"/>
</dbReference>
<evidence type="ECO:0000313" key="12">
    <source>
        <dbReference type="Proteomes" id="UP000245884"/>
    </source>
</evidence>
<dbReference type="OrthoDB" id="10259133at2759"/>
<dbReference type="AlphaFoldDB" id="A0A316UK99"/>
<dbReference type="GO" id="GO:0006886">
    <property type="term" value="P:intracellular protein transport"/>
    <property type="evidence" value="ECO:0007669"/>
    <property type="project" value="UniProtKB-UniRule"/>
</dbReference>
<dbReference type="InterPro" id="IPR050431">
    <property type="entry name" value="Adaptor_comp_med_subunit"/>
</dbReference>
<evidence type="ECO:0000256" key="3">
    <source>
        <dbReference type="ARBA" id="ARBA00022448"/>
    </source>
</evidence>
<dbReference type="RefSeq" id="XP_025360271.1">
    <property type="nucleotide sequence ID" value="XM_025507854.1"/>
</dbReference>
<accession>A0A316UK99</accession>
<evidence type="ECO:0000256" key="2">
    <source>
        <dbReference type="ARBA" id="ARBA00004277"/>
    </source>
</evidence>
<dbReference type="InterPro" id="IPR043512">
    <property type="entry name" value="Mu2_C"/>
</dbReference>
<dbReference type="Pfam" id="PF00928">
    <property type="entry name" value="Adap_comp_sub"/>
    <property type="match status" value="1"/>
</dbReference>
<dbReference type="Proteomes" id="UP000245884">
    <property type="component" value="Unassembled WGS sequence"/>
</dbReference>
<dbReference type="PROSITE" id="PS51072">
    <property type="entry name" value="MHD"/>
    <property type="match status" value="1"/>
</dbReference>
<dbReference type="PANTHER" id="PTHR10529">
    <property type="entry name" value="AP COMPLEX SUBUNIT MU"/>
    <property type="match status" value="1"/>
</dbReference>
<dbReference type="STRING" id="1569628.A0A316UK99"/>
<evidence type="ECO:0000256" key="1">
    <source>
        <dbReference type="ARBA" id="ARBA00004236"/>
    </source>
</evidence>
<keyword evidence="12" id="KW-1185">Reference proteome</keyword>
<dbReference type="EMBL" id="KZ819675">
    <property type="protein sequence ID" value="PWN25659.1"/>
    <property type="molecule type" value="Genomic_DNA"/>
</dbReference>
<dbReference type="Gene3D" id="2.60.40.1170">
    <property type="entry name" value="Mu homology domain, subdomain B"/>
    <property type="match status" value="2"/>
</dbReference>
<evidence type="ECO:0000256" key="9">
    <source>
        <dbReference type="PIRNR" id="PIRNR005992"/>
    </source>
</evidence>
<dbReference type="Pfam" id="PF01217">
    <property type="entry name" value="Clat_adaptor_s"/>
    <property type="match status" value="1"/>
</dbReference>
<protein>
    <submittedName>
        <fullName evidence="11">Clathrin adaptor, mu subunit</fullName>
    </submittedName>
</protein>
<dbReference type="InterPro" id="IPR022775">
    <property type="entry name" value="AP_mu_sigma_su"/>
</dbReference>
<keyword evidence="5" id="KW-0254">Endocytosis</keyword>
<evidence type="ECO:0000259" key="10">
    <source>
        <dbReference type="PROSITE" id="PS51072"/>
    </source>
</evidence>
<evidence type="ECO:0000256" key="5">
    <source>
        <dbReference type="ARBA" id="ARBA00022583"/>
    </source>
</evidence>
<dbReference type="GO" id="GO:0006897">
    <property type="term" value="P:endocytosis"/>
    <property type="evidence" value="ECO:0007669"/>
    <property type="project" value="UniProtKB-KW"/>
</dbReference>
<reference evidence="11 12" key="1">
    <citation type="journal article" date="2018" name="Mol. Biol. Evol.">
        <title>Broad Genomic Sampling Reveals a Smut Pathogenic Ancestry of the Fungal Clade Ustilaginomycotina.</title>
        <authorList>
            <person name="Kijpornyongpan T."/>
            <person name="Mondo S.J."/>
            <person name="Barry K."/>
            <person name="Sandor L."/>
            <person name="Lee J."/>
            <person name="Lipzen A."/>
            <person name="Pangilinan J."/>
            <person name="LaButti K."/>
            <person name="Hainaut M."/>
            <person name="Henrissat B."/>
            <person name="Grigoriev I.V."/>
            <person name="Spatafora J.W."/>
            <person name="Aime M.C."/>
        </authorList>
    </citation>
    <scope>NUCLEOTIDE SEQUENCE [LARGE SCALE GENOMIC DNA]</scope>
    <source>
        <strain evidence="11 12">MCA 5214</strain>
    </source>
</reference>
<dbReference type="Gene3D" id="3.30.450.60">
    <property type="match status" value="1"/>
</dbReference>
<name>A0A316UK99_9BASI</name>
<dbReference type="GeneID" id="37029677"/>
<dbReference type="InterPro" id="IPR028565">
    <property type="entry name" value="MHD"/>
</dbReference>
<keyword evidence="7" id="KW-0472">Membrane</keyword>
<keyword evidence="6 9" id="KW-0653">Protein transport</keyword>
<dbReference type="InterPro" id="IPR011012">
    <property type="entry name" value="Longin-like_dom_sf"/>
</dbReference>
<dbReference type="GO" id="GO:0030131">
    <property type="term" value="C:clathrin adaptor complex"/>
    <property type="evidence" value="ECO:0007669"/>
    <property type="project" value="UniProtKB-UniRule"/>
</dbReference>
<keyword evidence="8" id="KW-0168">Coated pit</keyword>
<keyword evidence="3 9" id="KW-0813">Transport</keyword>
<keyword evidence="4" id="KW-1003">Cell membrane</keyword>
<evidence type="ECO:0000256" key="6">
    <source>
        <dbReference type="ARBA" id="ARBA00022927"/>
    </source>
</evidence>
<organism evidence="11 12">
    <name type="scientific">Jaminaea rosea</name>
    <dbReference type="NCBI Taxonomy" id="1569628"/>
    <lineage>
        <taxon>Eukaryota</taxon>
        <taxon>Fungi</taxon>
        <taxon>Dikarya</taxon>
        <taxon>Basidiomycota</taxon>
        <taxon>Ustilaginomycotina</taxon>
        <taxon>Exobasidiomycetes</taxon>
        <taxon>Microstromatales</taxon>
        <taxon>Microstromatales incertae sedis</taxon>
        <taxon>Jaminaea</taxon>
    </lineage>
</organism>
<evidence type="ECO:0000256" key="4">
    <source>
        <dbReference type="ARBA" id="ARBA00022475"/>
    </source>
</evidence>
<evidence type="ECO:0000256" key="7">
    <source>
        <dbReference type="ARBA" id="ARBA00023136"/>
    </source>
</evidence>